<reference evidence="2 3" key="1">
    <citation type="submission" date="2019-04" db="EMBL/GenBank/DDBJ databases">
        <title>Friends and foes A comparative genomics studyof 23 Aspergillus species from section Flavi.</title>
        <authorList>
            <consortium name="DOE Joint Genome Institute"/>
            <person name="Kjaerbolling I."/>
            <person name="Vesth T."/>
            <person name="Frisvad J.C."/>
            <person name="Nybo J.L."/>
            <person name="Theobald S."/>
            <person name="Kildgaard S."/>
            <person name="Isbrandt T."/>
            <person name="Kuo A."/>
            <person name="Sato A."/>
            <person name="Lyhne E.K."/>
            <person name="Kogle M.E."/>
            <person name="Wiebenga A."/>
            <person name="Kun R.S."/>
            <person name="Lubbers R.J."/>
            <person name="Makela M.R."/>
            <person name="Barry K."/>
            <person name="Chovatia M."/>
            <person name="Clum A."/>
            <person name="Daum C."/>
            <person name="Haridas S."/>
            <person name="He G."/>
            <person name="LaButti K."/>
            <person name="Lipzen A."/>
            <person name="Mondo S."/>
            <person name="Riley R."/>
            <person name="Salamov A."/>
            <person name="Simmons B.A."/>
            <person name="Magnuson J.K."/>
            <person name="Henrissat B."/>
            <person name="Mortensen U.H."/>
            <person name="Larsen T.O."/>
            <person name="Devries R.P."/>
            <person name="Grigoriev I.V."/>
            <person name="Machida M."/>
            <person name="Baker S.E."/>
            <person name="Andersen M.R."/>
        </authorList>
    </citation>
    <scope>NUCLEOTIDE SEQUENCE [LARGE SCALE GENOMIC DNA]</scope>
    <source>
        <strain evidence="2 3">IBT 29228</strain>
    </source>
</reference>
<protein>
    <submittedName>
        <fullName evidence="2">Uncharacterized protein</fullName>
    </submittedName>
</protein>
<keyword evidence="1" id="KW-0472">Membrane</keyword>
<dbReference type="EMBL" id="ML736266">
    <property type="protein sequence ID" value="KAE8375181.1"/>
    <property type="molecule type" value="Genomic_DNA"/>
</dbReference>
<dbReference type="Proteomes" id="UP000326198">
    <property type="component" value="Unassembled WGS sequence"/>
</dbReference>
<evidence type="ECO:0000313" key="3">
    <source>
        <dbReference type="Proteomes" id="UP000326198"/>
    </source>
</evidence>
<evidence type="ECO:0000256" key="1">
    <source>
        <dbReference type="SAM" id="Phobius"/>
    </source>
</evidence>
<dbReference type="AlphaFoldDB" id="A0A5N7AZG6"/>
<sequence length="63" mass="7024">MVVDDNVLADEEMKEGWRRRVGGGICSKRRAGGDLMALAAIWVALAYFPFDQKSARKPAHHKP</sequence>
<name>A0A5N7AZG6_9EURO</name>
<organism evidence="2 3">
    <name type="scientific">Aspergillus bertholletiae</name>
    <dbReference type="NCBI Taxonomy" id="1226010"/>
    <lineage>
        <taxon>Eukaryota</taxon>
        <taxon>Fungi</taxon>
        <taxon>Dikarya</taxon>
        <taxon>Ascomycota</taxon>
        <taxon>Pezizomycotina</taxon>
        <taxon>Eurotiomycetes</taxon>
        <taxon>Eurotiomycetidae</taxon>
        <taxon>Eurotiales</taxon>
        <taxon>Aspergillaceae</taxon>
        <taxon>Aspergillus</taxon>
        <taxon>Aspergillus subgen. Circumdati</taxon>
    </lineage>
</organism>
<proteinExistence type="predicted"/>
<keyword evidence="1" id="KW-1133">Transmembrane helix</keyword>
<keyword evidence="1" id="KW-0812">Transmembrane</keyword>
<evidence type="ECO:0000313" key="2">
    <source>
        <dbReference type="EMBL" id="KAE8375181.1"/>
    </source>
</evidence>
<accession>A0A5N7AZG6</accession>
<feature type="transmembrane region" description="Helical" evidence="1">
    <location>
        <begin position="31"/>
        <end position="50"/>
    </location>
</feature>
<dbReference type="OrthoDB" id="842664at2759"/>
<keyword evidence="3" id="KW-1185">Reference proteome</keyword>
<gene>
    <name evidence="2" type="ORF">BDV26DRAFT_268403</name>
</gene>